<evidence type="ECO:0000313" key="3">
    <source>
        <dbReference type="EMBL" id="KAF7916405.1"/>
    </source>
</evidence>
<comment type="caution">
    <text evidence="3">The sequence shown here is derived from an EMBL/GenBank/DDBJ whole genome shotgun (WGS) entry which is preliminary data.</text>
</comment>
<evidence type="ECO:0000256" key="1">
    <source>
        <dbReference type="SAM" id="MobiDB-lite"/>
    </source>
</evidence>
<keyword evidence="4" id="KW-1185">Reference proteome</keyword>
<accession>A0ABQ7I830</accession>
<name>A0ABQ7I830_9HELO</name>
<dbReference type="Proteomes" id="UP000783213">
    <property type="component" value="Unassembled WGS sequence"/>
</dbReference>
<dbReference type="PANTHER" id="PTHR33112:SF9">
    <property type="entry name" value="HETEROKARYON INCOMPATIBILITY DOMAIN-CONTAINING PROTEIN"/>
    <property type="match status" value="1"/>
</dbReference>
<proteinExistence type="predicted"/>
<dbReference type="EMBL" id="RCSX01000039">
    <property type="protein sequence ID" value="KAF7916405.1"/>
    <property type="molecule type" value="Genomic_DNA"/>
</dbReference>
<dbReference type="InterPro" id="IPR010730">
    <property type="entry name" value="HET"/>
</dbReference>
<dbReference type="Pfam" id="PF06985">
    <property type="entry name" value="HET"/>
    <property type="match status" value="1"/>
</dbReference>
<evidence type="ECO:0000313" key="4">
    <source>
        <dbReference type="Proteomes" id="UP000783213"/>
    </source>
</evidence>
<dbReference type="RefSeq" id="XP_038805332.1">
    <property type="nucleotide sequence ID" value="XM_038958326.1"/>
</dbReference>
<reference evidence="3 4" key="1">
    <citation type="journal article" date="2020" name="Genome Biol. Evol.">
        <title>Comparative genomics of Sclerotiniaceae.</title>
        <authorList>
            <person name="Valero Jimenez C.A."/>
            <person name="Steentjes M."/>
            <person name="Scholten O.E."/>
            <person name="Van Kan J.A.L."/>
        </authorList>
    </citation>
    <scope>NUCLEOTIDE SEQUENCE [LARGE SCALE GENOMIC DNA]</scope>
    <source>
        <strain evidence="3 4">B1</strain>
    </source>
</reference>
<protein>
    <recommendedName>
        <fullName evidence="2">Heterokaryon incompatibility domain-containing protein</fullName>
    </recommendedName>
</protein>
<feature type="domain" description="Heterokaryon incompatibility" evidence="2">
    <location>
        <begin position="264"/>
        <end position="409"/>
    </location>
</feature>
<feature type="compositionally biased region" description="Polar residues" evidence="1">
    <location>
        <begin position="1"/>
        <end position="14"/>
    </location>
</feature>
<evidence type="ECO:0000259" key="2">
    <source>
        <dbReference type="Pfam" id="PF06985"/>
    </source>
</evidence>
<sequence>MSTLQLEANSSVNDYSALPEDNQHHLDDLEHAEAVDSMEPDSLEVSTPSPETAQTQKLCHYCEPMFSTFENLQLLVSKEGYKHNTLRGVKDAAYRGCGLCKLITETICDSFVIGNSCVTLHALLTEKRIEDRLPLSKRISMFIKECLLPRLKGSARLTKYPYHGRKIVELGVKTSGSLSGWFCILADEASPAGVYIEREPLIAMDNFKRTIPKIKEWLDDCCHRHTRTCRYSTPKLPTRVLKIGSKSTSLVYLYVSRPDQKDDYIALSYCWGGPQSFTTTNSTLEQNMRGIDIDNLPLTFKDTILMARKLGIRYIWIDALCIIQDSDLDKAREIGAMGDIFKNATVTISAASATSVDGGLFNQKPSPELLEIPFCLPDKSLSKVYISESKGLGEWPQEPIDRRAWCFQESMLSPRLLSFRSTELLWHCQSLRYEPVVKSYYLHMWTKVKMPANIFGRDVAVYLPGALHRSEIWNCIVENFTGRDLTNPEDRLPAISGIAKELALAWNDKHVFGVMRSTIEHHLSWDTERWRTFPRKGHSNVRNGGAPSWSWVSVDCPVHFREFGLQNYVKIKCLEIDNTLACGKIVLKAKALSLKVQLMNSAQEKTFQQFYDVPEDLKAEACTLMLLGEWPDSDSYGFNQSFLILKRLDNGYYQRVGGLFPSKYVYGDGVEFALHDWMPAKSLRNSFDAIEMSRITIV</sequence>
<dbReference type="GeneID" id="62237476"/>
<feature type="region of interest" description="Disordered" evidence="1">
    <location>
        <begin position="1"/>
        <end position="24"/>
    </location>
</feature>
<gene>
    <name evidence="3" type="ORF">EAE98_010705</name>
</gene>
<organism evidence="3 4">
    <name type="scientific">Botrytis deweyae</name>
    <dbReference type="NCBI Taxonomy" id="2478750"/>
    <lineage>
        <taxon>Eukaryota</taxon>
        <taxon>Fungi</taxon>
        <taxon>Dikarya</taxon>
        <taxon>Ascomycota</taxon>
        <taxon>Pezizomycotina</taxon>
        <taxon>Leotiomycetes</taxon>
        <taxon>Helotiales</taxon>
        <taxon>Sclerotiniaceae</taxon>
        <taxon>Botrytis</taxon>
    </lineage>
</organism>
<dbReference type="PANTHER" id="PTHR33112">
    <property type="entry name" value="DOMAIN PROTEIN, PUTATIVE-RELATED"/>
    <property type="match status" value="1"/>
</dbReference>